<proteinExistence type="predicted"/>
<accession>A0A1U9KQR5</accession>
<keyword evidence="2" id="KW-1185">Reference proteome</keyword>
<dbReference type="KEGG" id="nch:A0U93_09055"/>
<protein>
    <submittedName>
        <fullName evidence="1">Uncharacterized protein</fullName>
    </submittedName>
</protein>
<dbReference type="STRING" id="320497.A0U93_09055"/>
<dbReference type="RefSeq" id="WP_077807086.1">
    <property type="nucleotide sequence ID" value="NZ_BJXS01000007.1"/>
</dbReference>
<sequence length="150" mass="15670">MSRHVRFLSVVLTVGLGGSGHAAPANAGYFMPRRAPPPTGDVTTGTRALIPPGNPGASVVIDNVAFPAITPQEIAAFDRKSIDRIGPFDVQSRHDSPLMEEKGVTMTLAYPVKAVPGLDLVANLFGGHRDTRLGAAAGSAAVTGGIRFRW</sequence>
<evidence type="ECO:0000313" key="2">
    <source>
        <dbReference type="Proteomes" id="UP000188604"/>
    </source>
</evidence>
<evidence type="ECO:0000313" key="1">
    <source>
        <dbReference type="EMBL" id="AQS88069.1"/>
    </source>
</evidence>
<dbReference type="OrthoDB" id="7226439at2"/>
<dbReference type="EMBL" id="CP014691">
    <property type="protein sequence ID" value="AQS88069.1"/>
    <property type="molecule type" value="Genomic_DNA"/>
</dbReference>
<dbReference type="Proteomes" id="UP000188604">
    <property type="component" value="Chromosome"/>
</dbReference>
<reference evidence="1 2" key="1">
    <citation type="submission" date="2016-03" db="EMBL/GenBank/DDBJ databases">
        <title>Acetic acid bacteria sequencing.</title>
        <authorList>
            <person name="Brandt J."/>
            <person name="Jakob F."/>
            <person name="Vogel R.F."/>
        </authorList>
    </citation>
    <scope>NUCLEOTIDE SEQUENCE [LARGE SCALE GENOMIC DNA]</scope>
    <source>
        <strain evidence="1 2">NBRC 101099</strain>
    </source>
</reference>
<dbReference type="AlphaFoldDB" id="A0A1U9KQR5"/>
<name>A0A1U9KQR5_9PROT</name>
<gene>
    <name evidence="1" type="ORF">A0U93_09055</name>
</gene>
<organism evidence="1 2">
    <name type="scientific">Neoasaia chiangmaiensis</name>
    <dbReference type="NCBI Taxonomy" id="320497"/>
    <lineage>
        <taxon>Bacteria</taxon>
        <taxon>Pseudomonadati</taxon>
        <taxon>Pseudomonadota</taxon>
        <taxon>Alphaproteobacteria</taxon>
        <taxon>Acetobacterales</taxon>
        <taxon>Acetobacteraceae</taxon>
        <taxon>Neoasaia</taxon>
    </lineage>
</organism>